<gene>
    <name evidence="1" type="ORF">MC7420_5852</name>
</gene>
<evidence type="ECO:0000313" key="2">
    <source>
        <dbReference type="Proteomes" id="UP000003835"/>
    </source>
</evidence>
<dbReference type="STRING" id="118168.MC7420_5852"/>
<name>B4VVL0_9CYAN</name>
<dbReference type="EMBL" id="DS989855">
    <property type="protein sequence ID" value="EDX73972.1"/>
    <property type="molecule type" value="Genomic_DNA"/>
</dbReference>
<keyword evidence="2" id="KW-1185">Reference proteome</keyword>
<protein>
    <submittedName>
        <fullName evidence="1">Uncharacterized protein</fullName>
    </submittedName>
</protein>
<reference evidence="1 2" key="1">
    <citation type="submission" date="2008-07" db="EMBL/GenBank/DDBJ databases">
        <authorList>
            <person name="Tandeau de Marsac N."/>
            <person name="Ferriera S."/>
            <person name="Johnson J."/>
            <person name="Kravitz S."/>
            <person name="Beeson K."/>
            <person name="Sutton G."/>
            <person name="Rogers Y.-H."/>
            <person name="Friedman R."/>
            <person name="Frazier M."/>
            <person name="Venter J.C."/>
        </authorList>
    </citation>
    <scope>NUCLEOTIDE SEQUENCE [LARGE SCALE GENOMIC DNA]</scope>
    <source>
        <strain evidence="1 2">PCC 7420</strain>
    </source>
</reference>
<dbReference type="AlphaFoldDB" id="B4VVL0"/>
<proteinExistence type="predicted"/>
<evidence type="ECO:0000313" key="1">
    <source>
        <dbReference type="EMBL" id="EDX73972.1"/>
    </source>
</evidence>
<dbReference type="eggNOG" id="ENOG502ZBFD">
    <property type="taxonomic scope" value="Bacteria"/>
</dbReference>
<dbReference type="Proteomes" id="UP000003835">
    <property type="component" value="Unassembled WGS sequence"/>
</dbReference>
<dbReference type="HOGENOM" id="CLU_451164_0_0_3"/>
<organism evidence="1 2">
    <name type="scientific">Coleofasciculus chthonoplastes PCC 7420</name>
    <dbReference type="NCBI Taxonomy" id="118168"/>
    <lineage>
        <taxon>Bacteria</taxon>
        <taxon>Bacillati</taxon>
        <taxon>Cyanobacteriota</taxon>
        <taxon>Cyanophyceae</taxon>
        <taxon>Coleofasciculales</taxon>
        <taxon>Coleofasciculaceae</taxon>
        <taxon>Coleofasciculus</taxon>
    </lineage>
</organism>
<sequence>MNHFKEICLQKDYLKADIKTQDRDGVIRNQGSIQQISLPDVEIEENIFYSKLDLIGSILNAYDELKILSLADRLGKSEKIDYSKLHSFLHRAVYLDNGAAYIDAMTLPRQMVHYQPTDIIGMYCYILVEVKQQLHEEISGEVAALAERFKHKYIDAESGLFHDEYSSQTVDRLKDALELIDRNTALKDTDYWYFFDAIELFLYGKLSQADEGEIWGINNFYSVWESMCLTYLAKTVSPEYILHLDTRFISNDVVSLVNSNTKILALANVFSINGRRLVPDAVIFSTGFNEFRWREKNTIFLRKQSYNGKTWNDYGYTTKFESHDFAEVDLKIAYEGQPLNKHTFEELGKVYRNQNNQLIINNQLPSNFYSFWEIDLKQLSFKSLDTIFRLNHVFYVALNKAIFTPGKFEKFLLDEFGFNKDNVFDNSLFRRGLTKLTTQELIDEFTNFYRTVCSLKVIDIKYLSLAYCRDVKNRRHLKKESIRKQFVYEYLLQQFLGGNDILKNLEIKSNFWIPSCQNDSGIFKEVEPEYLEGYISLKNINFAALVNSYLD</sequence>
<accession>B4VVL0</accession>